<dbReference type="EMBL" id="PTIX01000002">
    <property type="protein sequence ID" value="PPK70519.1"/>
    <property type="molecule type" value="Genomic_DNA"/>
</dbReference>
<evidence type="ECO:0000313" key="3">
    <source>
        <dbReference type="Proteomes" id="UP000239203"/>
    </source>
</evidence>
<accession>A0A2S6GZ59</accession>
<reference evidence="2 3" key="1">
    <citation type="submission" date="2018-02" db="EMBL/GenBank/DDBJ databases">
        <title>Genomic Encyclopedia of Archaeal and Bacterial Type Strains, Phase II (KMG-II): from individual species to whole genera.</title>
        <authorList>
            <person name="Goeker M."/>
        </authorList>
    </citation>
    <scope>NUCLEOTIDE SEQUENCE [LARGE SCALE GENOMIC DNA]</scope>
    <source>
        <strain evidence="2 3">YU 961-1</strain>
    </source>
</reference>
<evidence type="ECO:0000256" key="1">
    <source>
        <dbReference type="SAM" id="SignalP"/>
    </source>
</evidence>
<dbReference type="InterPro" id="IPR024495">
    <property type="entry name" value="DUF2771"/>
</dbReference>
<comment type="caution">
    <text evidence="2">The sequence shown here is derived from an EMBL/GenBank/DDBJ whole genome shotgun (WGS) entry which is preliminary data.</text>
</comment>
<keyword evidence="3" id="KW-1185">Reference proteome</keyword>
<name>A0A2S6GZ59_9PSEU</name>
<sequence>MRRVLTAALTCVTVAVVAGCAPPPKPEVTFYSDGNSVSVGPVNANCPDGVLRGCKTPVFGSLRMRMGKTVQISVPSEISESPWGVTFSYANGEGRIIDGSSKLFFPQAKQHAFTLDLPSDDDTLLMVIVQKVAFPDANRPATTGMWVLQGDLDRKK</sequence>
<feature type="chain" id="PRO_5015442902" evidence="1">
    <location>
        <begin position="21"/>
        <end position="156"/>
    </location>
</feature>
<proteinExistence type="predicted"/>
<gene>
    <name evidence="2" type="ORF">CLV40_102434</name>
</gene>
<dbReference type="Proteomes" id="UP000239203">
    <property type="component" value="Unassembled WGS sequence"/>
</dbReference>
<organism evidence="2 3">
    <name type="scientific">Actinokineospora auranticolor</name>
    <dbReference type="NCBI Taxonomy" id="155976"/>
    <lineage>
        <taxon>Bacteria</taxon>
        <taxon>Bacillati</taxon>
        <taxon>Actinomycetota</taxon>
        <taxon>Actinomycetes</taxon>
        <taxon>Pseudonocardiales</taxon>
        <taxon>Pseudonocardiaceae</taxon>
        <taxon>Actinokineospora</taxon>
    </lineage>
</organism>
<dbReference type="Pfam" id="PF10969">
    <property type="entry name" value="DUF2771"/>
    <property type="match status" value="1"/>
</dbReference>
<feature type="signal peptide" evidence="1">
    <location>
        <begin position="1"/>
        <end position="20"/>
    </location>
</feature>
<dbReference type="AlphaFoldDB" id="A0A2S6GZ59"/>
<keyword evidence="1" id="KW-0732">Signal</keyword>
<dbReference type="RefSeq" id="WP_181043338.1">
    <property type="nucleotide sequence ID" value="NZ_CP154825.1"/>
</dbReference>
<protein>
    <submittedName>
        <fullName evidence="2">Uncharacterized protein DUF2771</fullName>
    </submittedName>
</protein>
<dbReference type="PROSITE" id="PS51257">
    <property type="entry name" value="PROKAR_LIPOPROTEIN"/>
    <property type="match status" value="1"/>
</dbReference>
<evidence type="ECO:0000313" key="2">
    <source>
        <dbReference type="EMBL" id="PPK70519.1"/>
    </source>
</evidence>